<dbReference type="Proteomes" id="UP000562027">
    <property type="component" value="Unassembled WGS sequence"/>
</dbReference>
<organism evidence="7 8">
    <name type="scientific">Roseateles oligotrophus</name>
    <dbReference type="NCBI Taxonomy" id="1769250"/>
    <lineage>
        <taxon>Bacteria</taxon>
        <taxon>Pseudomonadati</taxon>
        <taxon>Pseudomonadota</taxon>
        <taxon>Betaproteobacteria</taxon>
        <taxon>Burkholderiales</taxon>
        <taxon>Sphaerotilaceae</taxon>
        <taxon>Roseateles</taxon>
    </lineage>
</organism>
<dbReference type="GO" id="GO:0009279">
    <property type="term" value="C:cell outer membrane"/>
    <property type="evidence" value="ECO:0007669"/>
    <property type="project" value="UniProtKB-SubCell"/>
</dbReference>
<dbReference type="AlphaFoldDB" id="A0A840LH67"/>
<evidence type="ECO:0000256" key="6">
    <source>
        <dbReference type="SAM" id="SignalP"/>
    </source>
</evidence>
<proteinExistence type="inferred from homology"/>
<keyword evidence="5" id="KW-0998">Cell outer membrane</keyword>
<evidence type="ECO:0000256" key="2">
    <source>
        <dbReference type="ARBA" id="ARBA00005722"/>
    </source>
</evidence>
<dbReference type="PANTHER" id="PTHR38776">
    <property type="entry name" value="MLTA-INTERACTING PROTEIN-RELATED"/>
    <property type="match status" value="1"/>
</dbReference>
<keyword evidence="8" id="KW-1185">Reference proteome</keyword>
<protein>
    <submittedName>
        <fullName evidence="7">Outer membrane protein</fullName>
    </submittedName>
</protein>
<comment type="subcellular location">
    <subcellularLocation>
        <location evidence="1">Cell outer membrane</location>
    </subcellularLocation>
</comment>
<dbReference type="RefSeq" id="WP_184301297.1">
    <property type="nucleotide sequence ID" value="NZ_JACHLP010000006.1"/>
</dbReference>
<evidence type="ECO:0000256" key="4">
    <source>
        <dbReference type="ARBA" id="ARBA00023136"/>
    </source>
</evidence>
<comment type="caution">
    <text evidence="7">The sequence shown here is derived from an EMBL/GenBank/DDBJ whole genome shotgun (WGS) entry which is preliminary data.</text>
</comment>
<comment type="similarity">
    <text evidence="2">Belongs to the MipA/OmpV family.</text>
</comment>
<name>A0A840LH67_9BURK</name>
<keyword evidence="4" id="KW-0472">Membrane</keyword>
<evidence type="ECO:0000256" key="1">
    <source>
        <dbReference type="ARBA" id="ARBA00004442"/>
    </source>
</evidence>
<dbReference type="InterPro" id="IPR010583">
    <property type="entry name" value="MipA"/>
</dbReference>
<feature type="signal peptide" evidence="6">
    <location>
        <begin position="1"/>
        <end position="21"/>
    </location>
</feature>
<dbReference type="EMBL" id="JACHLP010000006">
    <property type="protein sequence ID" value="MBB4844617.1"/>
    <property type="molecule type" value="Genomic_DNA"/>
</dbReference>
<dbReference type="Pfam" id="PF06629">
    <property type="entry name" value="MipA"/>
    <property type="match status" value="1"/>
</dbReference>
<evidence type="ECO:0000256" key="5">
    <source>
        <dbReference type="ARBA" id="ARBA00023237"/>
    </source>
</evidence>
<feature type="chain" id="PRO_5032821496" evidence="6">
    <location>
        <begin position="22"/>
        <end position="277"/>
    </location>
</feature>
<evidence type="ECO:0000313" key="7">
    <source>
        <dbReference type="EMBL" id="MBB4844617.1"/>
    </source>
</evidence>
<dbReference type="PROSITE" id="PS51257">
    <property type="entry name" value="PROKAR_LIPOPROTEIN"/>
    <property type="match status" value="1"/>
</dbReference>
<gene>
    <name evidence="7" type="ORF">HNP55_003161</name>
</gene>
<evidence type="ECO:0000313" key="8">
    <source>
        <dbReference type="Proteomes" id="UP000562027"/>
    </source>
</evidence>
<evidence type="ECO:0000256" key="3">
    <source>
        <dbReference type="ARBA" id="ARBA00022729"/>
    </source>
</evidence>
<accession>A0A840LH67</accession>
<dbReference type="PANTHER" id="PTHR38776:SF1">
    <property type="entry name" value="MLTA-INTERACTING PROTEIN-RELATED"/>
    <property type="match status" value="1"/>
</dbReference>
<reference evidence="7 8" key="1">
    <citation type="submission" date="2020-08" db="EMBL/GenBank/DDBJ databases">
        <title>Functional genomics of gut bacteria from endangered species of beetles.</title>
        <authorList>
            <person name="Carlos-Shanley C."/>
        </authorList>
    </citation>
    <scope>NUCLEOTIDE SEQUENCE [LARGE SCALE GENOMIC DNA]</scope>
    <source>
        <strain evidence="7 8">S00239</strain>
    </source>
</reference>
<sequence>MKILAIVGLMLLSACQLSAQAQTAPPSKTSNELASKEAGESSWTHRWGVGFAAFPKYPGSDRFWALPVPLLESRYRERFFISTVHGLGVEGQVLPGLRLGASLLPDLYLRRSQDLPERFAKLDEIKLAPALRISAELSHGPWVMQWISSTRLGRLNSWGKPAEQGSSLQMEAGYGLVAAPGLALAAGVSAQWMDAKLANTLLGINAAQAQATGQSIYTLGSGVKNLGLFARAHYQWDADWQLQGRLAVQQLRGDAANSPLVQRRLQPELFLSLSRGF</sequence>
<keyword evidence="3 6" id="KW-0732">Signal</keyword>